<dbReference type="RefSeq" id="XP_028469447.1">
    <property type="nucleotide sequence ID" value="XM_028614032.1"/>
</dbReference>
<dbReference type="EMBL" id="ML119052">
    <property type="protein sequence ID" value="ROT41641.1"/>
    <property type="molecule type" value="Genomic_DNA"/>
</dbReference>
<protein>
    <submittedName>
        <fullName evidence="2">Uncharacterized protein</fullName>
    </submittedName>
</protein>
<feature type="compositionally biased region" description="Polar residues" evidence="1">
    <location>
        <begin position="7"/>
        <end position="18"/>
    </location>
</feature>
<accession>A0A3N2Q4E2</accession>
<evidence type="ECO:0000256" key="1">
    <source>
        <dbReference type="SAM" id="MobiDB-lite"/>
    </source>
</evidence>
<reference evidence="2 3" key="1">
    <citation type="journal article" date="2018" name="Mol. Ecol.">
        <title>The obligate alkalophilic soda-lake fungus Sodiomyces alkalinus has shifted to a protein diet.</title>
        <authorList>
            <person name="Grum-Grzhimaylo A.A."/>
            <person name="Falkoski D.L."/>
            <person name="van den Heuvel J."/>
            <person name="Valero-Jimenez C.A."/>
            <person name="Min B."/>
            <person name="Choi I.G."/>
            <person name="Lipzen A."/>
            <person name="Daum C.G."/>
            <person name="Aanen D.K."/>
            <person name="Tsang A."/>
            <person name="Henrissat B."/>
            <person name="Bilanenko E.N."/>
            <person name="de Vries R.P."/>
            <person name="van Kan J.A.L."/>
            <person name="Grigoriev I.V."/>
            <person name="Debets A.J.M."/>
        </authorList>
    </citation>
    <scope>NUCLEOTIDE SEQUENCE [LARGE SCALE GENOMIC DNA]</scope>
    <source>
        <strain evidence="2 3">F11</strain>
    </source>
</reference>
<dbReference type="GeneID" id="39582510"/>
<sequence length="185" mass="19974">MAKARRSSGQLSAESPSSFAPMVKKGGSKKPVANVGRSLFERARKHLTREPRPFEIRFIHPVLKTNHTANPCIRCDSVGGHKPIGPPESRGNVVASIIILRHNSAADIVMVHMPQGEATSGLRLLPVTPEILGRDSAGDGQMLVTNLHSNRRLQSHELIQVWLAAGCSVEARSASLRPTCLSPSL</sequence>
<feature type="region of interest" description="Disordered" evidence="1">
    <location>
        <begin position="1"/>
        <end position="36"/>
    </location>
</feature>
<dbReference type="Proteomes" id="UP000272025">
    <property type="component" value="Unassembled WGS sequence"/>
</dbReference>
<organism evidence="2 3">
    <name type="scientific">Sodiomyces alkalinus (strain CBS 110278 / VKM F-3762 / F11)</name>
    <name type="common">Alkaliphilic filamentous fungus</name>
    <dbReference type="NCBI Taxonomy" id="1314773"/>
    <lineage>
        <taxon>Eukaryota</taxon>
        <taxon>Fungi</taxon>
        <taxon>Dikarya</taxon>
        <taxon>Ascomycota</taxon>
        <taxon>Pezizomycotina</taxon>
        <taxon>Sordariomycetes</taxon>
        <taxon>Hypocreomycetidae</taxon>
        <taxon>Glomerellales</taxon>
        <taxon>Plectosphaerellaceae</taxon>
        <taxon>Sodiomyces</taxon>
    </lineage>
</organism>
<proteinExistence type="predicted"/>
<evidence type="ECO:0000313" key="2">
    <source>
        <dbReference type="EMBL" id="ROT41641.1"/>
    </source>
</evidence>
<gene>
    <name evidence="2" type="ORF">SODALDRAFT_357705</name>
</gene>
<evidence type="ECO:0000313" key="3">
    <source>
        <dbReference type="Proteomes" id="UP000272025"/>
    </source>
</evidence>
<dbReference type="AlphaFoldDB" id="A0A3N2Q4E2"/>
<name>A0A3N2Q4E2_SODAK</name>
<keyword evidence="3" id="KW-1185">Reference proteome</keyword>